<evidence type="ECO:0000313" key="3">
    <source>
        <dbReference type="Proteomes" id="UP001323798"/>
    </source>
</evidence>
<name>A0ABZ0SKQ0_9MICO</name>
<keyword evidence="3" id="KW-1185">Reference proteome</keyword>
<dbReference type="GO" id="GO:0016874">
    <property type="term" value="F:ligase activity"/>
    <property type="evidence" value="ECO:0007669"/>
    <property type="project" value="UniProtKB-KW"/>
</dbReference>
<gene>
    <name evidence="2" type="ORF">SM116_16795</name>
</gene>
<accession>A0ABZ0SKQ0</accession>
<proteinExistence type="predicted"/>
<reference evidence="2 3" key="1">
    <citation type="submission" date="2023-11" db="EMBL/GenBank/DDBJ databases">
        <title>Genome sequence of Microbacterium rhizosphaerae KACC 19337.</title>
        <authorList>
            <person name="Choi H."/>
            <person name="Kim S."/>
            <person name="Kim Y."/>
            <person name="Kwon S.-W."/>
            <person name="Heo J."/>
        </authorList>
    </citation>
    <scope>NUCLEOTIDE SEQUENCE [LARGE SCALE GENOMIC DNA]</scope>
    <source>
        <strain evidence="2 3">KACC 19337</strain>
    </source>
</reference>
<dbReference type="Pfam" id="PF25355">
    <property type="entry name" value="DUF7882"/>
    <property type="match status" value="1"/>
</dbReference>
<evidence type="ECO:0000259" key="1">
    <source>
        <dbReference type="Pfam" id="PF25355"/>
    </source>
</evidence>
<dbReference type="InterPro" id="IPR057204">
    <property type="entry name" value="DUF7882"/>
</dbReference>
<dbReference type="Proteomes" id="UP001323798">
    <property type="component" value="Chromosome"/>
</dbReference>
<keyword evidence="2" id="KW-0436">Ligase</keyword>
<dbReference type="RefSeq" id="WP_320942111.1">
    <property type="nucleotide sequence ID" value="NZ_BAABEU010000001.1"/>
</dbReference>
<protein>
    <submittedName>
        <fullName evidence="2">ATP-dependent DNA ligase</fullName>
    </submittedName>
</protein>
<organism evidence="2 3">
    <name type="scientific">Microbacterium rhizosphaerae</name>
    <dbReference type="NCBI Taxonomy" id="1678237"/>
    <lineage>
        <taxon>Bacteria</taxon>
        <taxon>Bacillati</taxon>
        <taxon>Actinomycetota</taxon>
        <taxon>Actinomycetes</taxon>
        <taxon>Micrococcales</taxon>
        <taxon>Microbacteriaceae</taxon>
        <taxon>Microbacterium</taxon>
    </lineage>
</organism>
<sequence length="107" mass="11916">MGRMIYEGSVRLDTDDRTLSHLVVVISSKLRRGESFHFSWRNDASVGDGRTTIWVHPQASLVFEFDGSRRPSYNRSWLEALSVAANSPEGLRIVPEPADSDSGVNVP</sequence>
<feature type="domain" description="DUF7882" evidence="1">
    <location>
        <begin position="1"/>
        <end position="96"/>
    </location>
</feature>
<dbReference type="EMBL" id="CP139368">
    <property type="protein sequence ID" value="WPR89395.1"/>
    <property type="molecule type" value="Genomic_DNA"/>
</dbReference>
<evidence type="ECO:0000313" key="2">
    <source>
        <dbReference type="EMBL" id="WPR89395.1"/>
    </source>
</evidence>